<comment type="subcellular location">
    <subcellularLocation>
        <location evidence="3">Chromosome</location>
        <location evidence="3">Centromere</location>
        <location evidence="3">Kinetochore</location>
    </subcellularLocation>
    <subcellularLocation>
        <location evidence="2">Cytoplasm</location>
        <location evidence="2">Cytoskeleton</location>
        <location evidence="2">Microtubule organizing center</location>
    </subcellularLocation>
    <subcellularLocation>
        <location evidence="1">Nucleus</location>
    </subcellularLocation>
</comment>
<evidence type="ECO:0000256" key="10">
    <source>
        <dbReference type="ARBA" id="ARBA00022618"/>
    </source>
</evidence>
<dbReference type="PANTHER" id="PTHR22142:SF2">
    <property type="entry name" value="KINETOCHORE PROTEIN SPC24"/>
    <property type="match status" value="1"/>
</dbReference>
<proteinExistence type="inferred from homology"/>
<evidence type="ECO:0000256" key="12">
    <source>
        <dbReference type="ARBA" id="ARBA00022838"/>
    </source>
</evidence>
<keyword evidence="15" id="KW-0010">Activator</keyword>
<evidence type="ECO:0000256" key="17">
    <source>
        <dbReference type="ARBA" id="ARBA00023242"/>
    </source>
</evidence>
<feature type="coiled-coil region" evidence="22">
    <location>
        <begin position="15"/>
        <end position="42"/>
    </location>
</feature>
<evidence type="ECO:0000256" key="18">
    <source>
        <dbReference type="ARBA" id="ARBA00023306"/>
    </source>
</evidence>
<dbReference type="Pfam" id="PF08286">
    <property type="entry name" value="Spc24"/>
    <property type="match status" value="1"/>
</dbReference>
<name>A0A1M3TY28_ASPLC</name>
<keyword evidence="14 22" id="KW-0175">Coiled coil</keyword>
<evidence type="ECO:0000256" key="15">
    <source>
        <dbReference type="ARBA" id="ARBA00023159"/>
    </source>
</evidence>
<evidence type="ECO:0000313" key="25">
    <source>
        <dbReference type="Proteomes" id="UP000184063"/>
    </source>
</evidence>
<evidence type="ECO:0000256" key="20">
    <source>
        <dbReference type="ARBA" id="ARBA00025687"/>
    </source>
</evidence>
<evidence type="ECO:0000256" key="11">
    <source>
        <dbReference type="ARBA" id="ARBA00022776"/>
    </source>
</evidence>
<keyword evidence="17" id="KW-0539">Nucleus</keyword>
<dbReference type="InterPro" id="IPR021384">
    <property type="entry name" value="Mediator_Med21"/>
</dbReference>
<evidence type="ECO:0000256" key="9">
    <source>
        <dbReference type="ARBA" id="ARBA00022454"/>
    </source>
</evidence>
<dbReference type="SUPFAM" id="SSF143026">
    <property type="entry name" value="Kinetochore globular domain"/>
    <property type="match status" value="1"/>
</dbReference>
<keyword evidence="13" id="KW-0805">Transcription regulation</keyword>
<evidence type="ECO:0000313" key="24">
    <source>
        <dbReference type="EMBL" id="OJZ91688.1"/>
    </source>
</evidence>
<evidence type="ECO:0000256" key="8">
    <source>
        <dbReference type="ARBA" id="ARBA00019691"/>
    </source>
</evidence>
<dbReference type="GO" id="GO:0008017">
    <property type="term" value="F:microtubule binding"/>
    <property type="evidence" value="ECO:0007669"/>
    <property type="project" value="TreeGrafter"/>
</dbReference>
<evidence type="ECO:0000256" key="23">
    <source>
        <dbReference type="SAM" id="MobiDB-lite"/>
    </source>
</evidence>
<dbReference type="CDD" id="cd11565">
    <property type="entry name" value="RWD_Spc24"/>
    <property type="match status" value="1"/>
</dbReference>
<dbReference type="Gene3D" id="6.10.280.10">
    <property type="entry name" value="Mediator complex, subunit Med21"/>
    <property type="match status" value="1"/>
</dbReference>
<comment type="similarity">
    <text evidence="5">Belongs to the SPC24 family.</text>
</comment>
<evidence type="ECO:0000256" key="21">
    <source>
        <dbReference type="ARBA" id="ARBA00031952"/>
    </source>
</evidence>
<accession>A0A1M3TY28</accession>
<keyword evidence="9" id="KW-0158">Chromosome</keyword>
<keyword evidence="18" id="KW-0131">Cell cycle</keyword>
<dbReference type="InterPro" id="IPR037212">
    <property type="entry name" value="Med7/Med21-like"/>
</dbReference>
<evidence type="ECO:0000256" key="6">
    <source>
        <dbReference type="ARBA" id="ARBA00011837"/>
    </source>
</evidence>
<keyword evidence="19" id="KW-0137">Centromere</keyword>
<evidence type="ECO:0000256" key="14">
    <source>
        <dbReference type="ARBA" id="ARBA00023054"/>
    </source>
</evidence>
<evidence type="ECO:0000256" key="2">
    <source>
        <dbReference type="ARBA" id="ARBA00004267"/>
    </source>
</evidence>
<evidence type="ECO:0000256" key="3">
    <source>
        <dbReference type="ARBA" id="ARBA00004629"/>
    </source>
</evidence>
<evidence type="ECO:0000256" key="7">
    <source>
        <dbReference type="ARBA" id="ARBA00013874"/>
    </source>
</evidence>
<dbReference type="EMBL" id="KV878236">
    <property type="protein sequence ID" value="OJZ91688.1"/>
    <property type="molecule type" value="Genomic_DNA"/>
</dbReference>
<feature type="coiled-coil region" evidence="22">
    <location>
        <begin position="459"/>
        <end position="486"/>
    </location>
</feature>
<dbReference type="InterPro" id="IPR038066">
    <property type="entry name" value="Spc24_Fungi_globular_sf"/>
</dbReference>
<evidence type="ECO:0000256" key="1">
    <source>
        <dbReference type="ARBA" id="ARBA00004123"/>
    </source>
</evidence>
<dbReference type="Proteomes" id="UP000184063">
    <property type="component" value="Unassembled WGS sequence"/>
</dbReference>
<feature type="region of interest" description="Disordered" evidence="23">
    <location>
        <begin position="363"/>
        <end position="424"/>
    </location>
</feature>
<dbReference type="GO" id="GO:0016592">
    <property type="term" value="C:mediator complex"/>
    <property type="evidence" value="ECO:0007669"/>
    <property type="project" value="InterPro"/>
</dbReference>
<evidence type="ECO:0000256" key="16">
    <source>
        <dbReference type="ARBA" id="ARBA00023163"/>
    </source>
</evidence>
<reference evidence="25" key="1">
    <citation type="journal article" date="2017" name="Genome Biol.">
        <title>Comparative genomics reveals high biological diversity and specific adaptations in the industrially and medically important fungal genus Aspergillus.</title>
        <authorList>
            <person name="de Vries R.P."/>
            <person name="Riley R."/>
            <person name="Wiebenga A."/>
            <person name="Aguilar-Osorio G."/>
            <person name="Amillis S."/>
            <person name="Uchima C.A."/>
            <person name="Anderluh G."/>
            <person name="Asadollahi M."/>
            <person name="Askin M."/>
            <person name="Barry K."/>
            <person name="Battaglia E."/>
            <person name="Bayram O."/>
            <person name="Benocci T."/>
            <person name="Braus-Stromeyer S.A."/>
            <person name="Caldana C."/>
            <person name="Canovas D."/>
            <person name="Cerqueira G.C."/>
            <person name="Chen F."/>
            <person name="Chen W."/>
            <person name="Choi C."/>
            <person name="Clum A."/>
            <person name="Dos Santos R.A."/>
            <person name="Damasio A.R."/>
            <person name="Diallinas G."/>
            <person name="Emri T."/>
            <person name="Fekete E."/>
            <person name="Flipphi M."/>
            <person name="Freyberg S."/>
            <person name="Gallo A."/>
            <person name="Gournas C."/>
            <person name="Habgood R."/>
            <person name="Hainaut M."/>
            <person name="Harispe M.L."/>
            <person name="Henrissat B."/>
            <person name="Hilden K.S."/>
            <person name="Hope R."/>
            <person name="Hossain A."/>
            <person name="Karabika E."/>
            <person name="Karaffa L."/>
            <person name="Karanyi Z."/>
            <person name="Krasevec N."/>
            <person name="Kuo A."/>
            <person name="Kusch H."/>
            <person name="LaButti K."/>
            <person name="Lagendijk E.L."/>
            <person name="Lapidus A."/>
            <person name="Levasseur A."/>
            <person name="Lindquist E."/>
            <person name="Lipzen A."/>
            <person name="Logrieco A.F."/>
            <person name="MacCabe A."/>
            <person name="Maekelae M.R."/>
            <person name="Malavazi I."/>
            <person name="Melin P."/>
            <person name="Meyer V."/>
            <person name="Mielnichuk N."/>
            <person name="Miskei M."/>
            <person name="Molnar A.P."/>
            <person name="Mule G."/>
            <person name="Ngan C.Y."/>
            <person name="Orejas M."/>
            <person name="Orosz E."/>
            <person name="Ouedraogo J.P."/>
            <person name="Overkamp K.M."/>
            <person name="Park H.-S."/>
            <person name="Perrone G."/>
            <person name="Piumi F."/>
            <person name="Punt P.J."/>
            <person name="Ram A.F."/>
            <person name="Ramon A."/>
            <person name="Rauscher S."/>
            <person name="Record E."/>
            <person name="Riano-Pachon D.M."/>
            <person name="Robert V."/>
            <person name="Roehrig J."/>
            <person name="Ruller R."/>
            <person name="Salamov A."/>
            <person name="Salih N.S."/>
            <person name="Samson R.A."/>
            <person name="Sandor E."/>
            <person name="Sanguinetti M."/>
            <person name="Schuetze T."/>
            <person name="Sepcic K."/>
            <person name="Shelest E."/>
            <person name="Sherlock G."/>
            <person name="Sophianopoulou V."/>
            <person name="Squina F.M."/>
            <person name="Sun H."/>
            <person name="Susca A."/>
            <person name="Todd R.B."/>
            <person name="Tsang A."/>
            <person name="Unkles S.E."/>
            <person name="van de Wiele N."/>
            <person name="van Rossen-Uffink D."/>
            <person name="Oliveira J.V."/>
            <person name="Vesth T.C."/>
            <person name="Visser J."/>
            <person name="Yu J.-H."/>
            <person name="Zhou M."/>
            <person name="Andersen M.R."/>
            <person name="Archer D.B."/>
            <person name="Baker S.E."/>
            <person name="Benoit I."/>
            <person name="Brakhage A.A."/>
            <person name="Braus G.H."/>
            <person name="Fischer R."/>
            <person name="Frisvad J.C."/>
            <person name="Goldman G.H."/>
            <person name="Houbraken J."/>
            <person name="Oakley B."/>
            <person name="Pocsi I."/>
            <person name="Scazzocchio C."/>
            <person name="Seiboth B."/>
            <person name="vanKuyk P.A."/>
            <person name="Wortman J."/>
            <person name="Dyer P.S."/>
            <person name="Grigoriev I.V."/>
        </authorList>
    </citation>
    <scope>NUCLEOTIDE SEQUENCE [LARGE SCALE GENOMIC DNA]</scope>
    <source>
        <strain evidence="25">CBS 106.47</strain>
    </source>
</reference>
<dbReference type="OrthoDB" id="3344830at2759"/>
<keyword evidence="12" id="KW-0995">Kinetochore</keyword>
<dbReference type="Pfam" id="PF11221">
    <property type="entry name" value="Med21"/>
    <property type="match status" value="1"/>
</dbReference>
<dbReference type="GO" id="GO:0007059">
    <property type="term" value="P:chromosome segregation"/>
    <property type="evidence" value="ECO:0007669"/>
    <property type="project" value="TreeGrafter"/>
</dbReference>
<comment type="function">
    <text evidence="20">Component of the Mediator complex, a coactivator involved in the regulated transcription of nearly all RNA polymerase II-dependent genes. Mediator functions as a bridge to convey information from gene-specific regulatory proteins to the basal RNA polymerase II transcription machinery. Mediator is recruited to promoters by direct interactions with regulatory proteins and serves as a scaffold for the assembly of a functional preinitiation complex with RNA polymerase II and the general transcription factors.</text>
</comment>
<evidence type="ECO:0000256" key="19">
    <source>
        <dbReference type="ARBA" id="ARBA00023328"/>
    </source>
</evidence>
<gene>
    <name evidence="24" type="ORF">ASPFODRAFT_55376</name>
</gene>
<keyword evidence="10" id="KW-0132">Cell division</keyword>
<dbReference type="VEuPathDB" id="FungiDB:ASPFODRAFT_55376"/>
<dbReference type="InterPro" id="IPR013252">
    <property type="entry name" value="Ndc80_Spc24"/>
</dbReference>
<dbReference type="GO" id="GO:0051301">
    <property type="term" value="P:cell division"/>
    <property type="evidence" value="ECO:0007669"/>
    <property type="project" value="UniProtKB-KW"/>
</dbReference>
<protein>
    <recommendedName>
        <fullName evidence="8">Mediator of RNA polymerase II transcription subunit 21</fullName>
    </recommendedName>
    <alternativeName>
        <fullName evidence="21">Mediator complex subunit 21</fullName>
    </alternativeName>
    <alternativeName>
        <fullName evidence="7">Probable kinetochore protein SPC24</fullName>
    </alternativeName>
</protein>
<dbReference type="GO" id="GO:0005815">
    <property type="term" value="C:microtubule organizing center"/>
    <property type="evidence" value="ECO:0007669"/>
    <property type="project" value="UniProtKB-SubCell"/>
</dbReference>
<evidence type="ECO:0000256" key="13">
    <source>
        <dbReference type="ARBA" id="ARBA00023015"/>
    </source>
</evidence>
<organism evidence="24 25">
    <name type="scientific">Aspergillus luchuensis (strain CBS 106.47)</name>
    <dbReference type="NCBI Taxonomy" id="1137211"/>
    <lineage>
        <taxon>Eukaryota</taxon>
        <taxon>Fungi</taxon>
        <taxon>Dikarya</taxon>
        <taxon>Ascomycota</taxon>
        <taxon>Pezizomycotina</taxon>
        <taxon>Eurotiomycetes</taxon>
        <taxon>Eurotiomycetidae</taxon>
        <taxon>Eurotiales</taxon>
        <taxon>Aspergillaceae</taxon>
        <taxon>Aspergillus</taxon>
        <taxon>Aspergillus subgen. Circumdati</taxon>
    </lineage>
</organism>
<dbReference type="AlphaFoldDB" id="A0A1M3TY28"/>
<evidence type="ECO:0000256" key="22">
    <source>
        <dbReference type="SAM" id="Coils"/>
    </source>
</evidence>
<feature type="compositionally biased region" description="Low complexity" evidence="23">
    <location>
        <begin position="375"/>
        <end position="386"/>
    </location>
</feature>
<evidence type="ECO:0000256" key="5">
    <source>
        <dbReference type="ARBA" id="ARBA00007804"/>
    </source>
</evidence>
<dbReference type="PANTHER" id="PTHR22142">
    <property type="match status" value="1"/>
</dbReference>
<keyword evidence="11" id="KW-0498">Mitosis</keyword>
<dbReference type="SUPFAM" id="SSF140718">
    <property type="entry name" value="Mediator hinge subcomplex-like"/>
    <property type="match status" value="1"/>
</dbReference>
<keyword evidence="16" id="KW-0804">Transcription</keyword>
<comment type="similarity">
    <text evidence="4">Belongs to the Mediator complex subunit 21 family.</text>
</comment>
<dbReference type="GO" id="GO:0031262">
    <property type="term" value="C:Ndc80 complex"/>
    <property type="evidence" value="ECO:0007669"/>
    <property type="project" value="TreeGrafter"/>
</dbReference>
<evidence type="ECO:0000256" key="4">
    <source>
        <dbReference type="ARBA" id="ARBA00005770"/>
    </source>
</evidence>
<dbReference type="Gene3D" id="3.30.160.430">
    <property type="match status" value="1"/>
</dbReference>
<sequence>MVELDTKKFRIAKSATELEIESERLEGELEMLKERLADLEAQGLEGDEPTRREREMDDATLLRLKIYRSLGVDIEADDAGNFTKAVIRNSRKGDVHVVNIDPKFSRFFYSNYFCRLTSPQLPPHNLPLLLTQPTHPPIPSIQQRLLKRKQPFHDPQHLLPPLFPNTPQLKPPPLHNLHPLHHRIHPRNILPIPLSASRTPLVASLGLTNIPMTPVPRHPTGADANVPSSSRTILGPSFVLSALHCTSTRGGCSCAGRCQVPTSLALSIHFFTLHHYRHHRLYNSHQLHYSNYTTPTTNQKEIDEGEKTYTMADILTQLQTCLDQLATQFYATLCYLTTYHDNIPATPPPTTTTPSAAPLLAKIPKNASTPPVPASAPQAAQSQSQASPPPPDSTNPPGQGQNADNQQQQNADGTAEGLPAPDSPATFAARQRELARDLVIKEQQIEYLISVLPGIDSSEAEQERRIRELEGELRVVEGVREERRRELGALRRRLEGVLGVVERGIYSRG</sequence>
<feature type="compositionally biased region" description="Low complexity" evidence="23">
    <location>
        <begin position="395"/>
        <end position="412"/>
    </location>
</feature>
<comment type="subunit">
    <text evidence="6">Component of the Mediator complex.</text>
</comment>